<name>A0ABN0J0R4_9LEPT</name>
<evidence type="ECO:0000313" key="2">
    <source>
        <dbReference type="Proteomes" id="UP000012099"/>
    </source>
</evidence>
<evidence type="ECO:0000313" key="1">
    <source>
        <dbReference type="EMBL" id="EMN00474.1"/>
    </source>
</evidence>
<keyword evidence="2" id="KW-1185">Reference proteome</keyword>
<reference evidence="1 2" key="1">
    <citation type="submission" date="2013-01" db="EMBL/GenBank/DDBJ databases">
        <authorList>
            <person name="Harkins D.M."/>
            <person name="Durkin A.S."/>
            <person name="Brinkac L.M."/>
            <person name="Haft D.H."/>
            <person name="Selengut J.D."/>
            <person name="Sanka R."/>
            <person name="DePew J."/>
            <person name="Purushe J."/>
            <person name="Whelen A.C."/>
            <person name="Vinetz J.M."/>
            <person name="Sutton G.G."/>
            <person name="Nierman W.C."/>
            <person name="Fouts D.E."/>
        </authorList>
    </citation>
    <scope>NUCLEOTIDE SEQUENCE [LARGE SCALE GENOMIC DNA]</scope>
    <source>
        <strain evidence="1 2">2007001578</strain>
    </source>
</reference>
<comment type="caution">
    <text evidence="1">The sequence shown here is derived from an EMBL/GenBank/DDBJ whole genome shotgun (WGS) entry which is preliminary data.</text>
</comment>
<organism evidence="1 2">
    <name type="scientific">Leptospira noguchii str. 2007001578</name>
    <dbReference type="NCBI Taxonomy" id="1049974"/>
    <lineage>
        <taxon>Bacteria</taxon>
        <taxon>Pseudomonadati</taxon>
        <taxon>Spirochaetota</taxon>
        <taxon>Spirochaetia</taxon>
        <taxon>Leptospirales</taxon>
        <taxon>Leptospiraceae</taxon>
        <taxon>Leptospira</taxon>
    </lineage>
</organism>
<dbReference type="EMBL" id="AHMH02000087">
    <property type="protein sequence ID" value="EMN00474.1"/>
    <property type="molecule type" value="Genomic_DNA"/>
</dbReference>
<proteinExistence type="predicted"/>
<sequence length="116" mass="13417">MSYYVIYQLLSYSTGVRIAIVPIFFSKILILTTVKNIVNFQNPCFKNWICIKIYNVLFYTTAISANLSKLLDLLKNSIVQIYKAVSIKRFHKTKTDGGLIFNNSILNLNSRLIFLR</sequence>
<gene>
    <name evidence="1" type="ORF">LEP1GSC035_2288</name>
</gene>
<accession>A0ABN0J0R4</accession>
<protein>
    <submittedName>
        <fullName evidence="1">Uncharacterized protein</fullName>
    </submittedName>
</protein>
<dbReference type="Proteomes" id="UP000012099">
    <property type="component" value="Unassembled WGS sequence"/>
</dbReference>